<dbReference type="GO" id="GO:0004812">
    <property type="term" value="F:aminoacyl-tRNA ligase activity"/>
    <property type="evidence" value="ECO:0007669"/>
    <property type="project" value="InterPro"/>
</dbReference>
<name>A0A0F9I7M2_9ZZZZ</name>
<comment type="caution">
    <text evidence="1">The sequence shown here is derived from an EMBL/GenBank/DDBJ whole genome shotgun (WGS) entry which is preliminary data.</text>
</comment>
<gene>
    <name evidence="1" type="ORF">LCGC14_1693530</name>
</gene>
<reference evidence="1" key="1">
    <citation type="journal article" date="2015" name="Nature">
        <title>Complex archaea that bridge the gap between prokaryotes and eukaryotes.</title>
        <authorList>
            <person name="Spang A."/>
            <person name="Saw J.H."/>
            <person name="Jorgensen S.L."/>
            <person name="Zaremba-Niedzwiedzka K."/>
            <person name="Martijn J."/>
            <person name="Lind A.E."/>
            <person name="van Eijk R."/>
            <person name="Schleper C."/>
            <person name="Guy L."/>
            <person name="Ettema T.J."/>
        </authorList>
    </citation>
    <scope>NUCLEOTIDE SEQUENCE</scope>
</reference>
<dbReference type="InterPro" id="IPR009080">
    <property type="entry name" value="tRNAsynth_Ia_anticodon-bd"/>
</dbReference>
<accession>A0A0F9I7M2</accession>
<feature type="non-terminal residue" evidence="1">
    <location>
        <position position="103"/>
    </location>
</feature>
<dbReference type="Gene3D" id="1.10.730.10">
    <property type="entry name" value="Isoleucyl-tRNA Synthetase, Domain 1"/>
    <property type="match status" value="1"/>
</dbReference>
<dbReference type="GO" id="GO:0005524">
    <property type="term" value="F:ATP binding"/>
    <property type="evidence" value="ECO:0007669"/>
    <property type="project" value="InterPro"/>
</dbReference>
<dbReference type="AlphaFoldDB" id="A0A0F9I7M2"/>
<protein>
    <submittedName>
        <fullName evidence="1">Uncharacterized protein</fullName>
    </submittedName>
</protein>
<evidence type="ECO:0000313" key="1">
    <source>
        <dbReference type="EMBL" id="KKM15689.1"/>
    </source>
</evidence>
<dbReference type="SUPFAM" id="SSF47323">
    <property type="entry name" value="Anticodon-binding domain of a subclass of class I aminoacyl-tRNA synthetases"/>
    <property type="match status" value="1"/>
</dbReference>
<sequence>MALLTAEIKVDARMIEGMVAAMAKRFVELLREHAERPGTPPEVAEWVERTTAVIEKEFENFAIHRGLEIVWALIGDANRYFAGEEPWAHKKSDPPRMRTILYV</sequence>
<dbReference type="EMBL" id="LAZR01014845">
    <property type="protein sequence ID" value="KKM15689.1"/>
    <property type="molecule type" value="Genomic_DNA"/>
</dbReference>
<proteinExistence type="predicted"/>
<organism evidence="1">
    <name type="scientific">marine sediment metagenome</name>
    <dbReference type="NCBI Taxonomy" id="412755"/>
    <lineage>
        <taxon>unclassified sequences</taxon>
        <taxon>metagenomes</taxon>
        <taxon>ecological metagenomes</taxon>
    </lineage>
</organism>
<dbReference type="GO" id="GO:0006418">
    <property type="term" value="P:tRNA aminoacylation for protein translation"/>
    <property type="evidence" value="ECO:0007669"/>
    <property type="project" value="InterPro"/>
</dbReference>